<reference evidence="9 11" key="2">
    <citation type="submission" date="2018-08" db="EMBL/GenBank/DDBJ databases">
        <title>Bacillus clarus sp. nov. strain PS00077A.</title>
        <authorList>
            <person name="Mendez Acevedo M."/>
            <person name="Carroll L."/>
            <person name="Mukherjee M."/>
            <person name="Wiedmann M."/>
            <person name="Kovac J."/>
        </authorList>
    </citation>
    <scope>NUCLEOTIDE SEQUENCE [LARGE SCALE GENOMIC DNA]</scope>
    <source>
        <strain evidence="9 11">PS00077A</strain>
    </source>
</reference>
<feature type="transmembrane region" description="Helical" evidence="6">
    <location>
        <begin position="21"/>
        <end position="40"/>
    </location>
</feature>
<dbReference type="PANTHER" id="PTHR46795:SF3">
    <property type="entry name" value="ABC TRANSPORTER PERMEASE"/>
    <property type="match status" value="1"/>
</dbReference>
<accession>A0A090YXC2</accession>
<dbReference type="Pfam" id="PF02687">
    <property type="entry name" value="FtsX"/>
    <property type="match status" value="1"/>
</dbReference>
<feature type="domain" description="ABC3 transporter permease C-terminal" evidence="7">
    <location>
        <begin position="62"/>
        <end position="170"/>
    </location>
</feature>
<dbReference type="GO" id="GO:0005886">
    <property type="term" value="C:plasma membrane"/>
    <property type="evidence" value="ECO:0007669"/>
    <property type="project" value="UniProtKB-SubCell"/>
</dbReference>
<evidence type="ECO:0000256" key="6">
    <source>
        <dbReference type="SAM" id="Phobius"/>
    </source>
</evidence>
<dbReference type="Proteomes" id="UP000029389">
    <property type="component" value="Unassembled WGS sequence"/>
</dbReference>
<evidence type="ECO:0000256" key="5">
    <source>
        <dbReference type="ARBA" id="ARBA00023136"/>
    </source>
</evidence>
<organism evidence="8 10">
    <name type="scientific">Bacillus clarus</name>
    <dbReference type="NCBI Taxonomy" id="2338372"/>
    <lineage>
        <taxon>Bacteria</taxon>
        <taxon>Bacillati</taxon>
        <taxon>Bacillota</taxon>
        <taxon>Bacilli</taxon>
        <taxon>Bacillales</taxon>
        <taxon>Bacillaceae</taxon>
        <taxon>Bacillus</taxon>
        <taxon>Bacillus cereus group</taxon>
    </lineage>
</organism>
<proteinExistence type="predicted"/>
<keyword evidence="5 6" id="KW-0472">Membrane</keyword>
<feature type="transmembrane region" description="Helical" evidence="6">
    <location>
        <begin position="110"/>
        <end position="137"/>
    </location>
</feature>
<evidence type="ECO:0000313" key="9">
    <source>
        <dbReference type="EMBL" id="RFT64056.1"/>
    </source>
</evidence>
<comment type="subcellular location">
    <subcellularLocation>
        <location evidence="1">Cell membrane</location>
        <topology evidence="1">Multi-pass membrane protein</topology>
    </subcellularLocation>
</comment>
<comment type="caution">
    <text evidence="8">The sequence shown here is derived from an EMBL/GenBank/DDBJ whole genome shotgun (WGS) entry which is preliminary data.</text>
</comment>
<dbReference type="AlphaFoldDB" id="A0A090YXC2"/>
<dbReference type="EMBL" id="QVOD01000039">
    <property type="protein sequence ID" value="RFT64056.1"/>
    <property type="molecule type" value="Genomic_DNA"/>
</dbReference>
<evidence type="ECO:0000313" key="11">
    <source>
        <dbReference type="Proteomes" id="UP000264294"/>
    </source>
</evidence>
<evidence type="ECO:0000256" key="3">
    <source>
        <dbReference type="ARBA" id="ARBA00022692"/>
    </source>
</evidence>
<dbReference type="PANTHER" id="PTHR46795">
    <property type="entry name" value="ABC TRANSPORTER PERMEASE-RELATED-RELATED"/>
    <property type="match status" value="1"/>
</dbReference>
<dbReference type="Proteomes" id="UP000264294">
    <property type="component" value="Unassembled WGS sequence"/>
</dbReference>
<dbReference type="RefSeq" id="WP_042979175.1">
    <property type="nucleotide sequence ID" value="NZ_JMQC01000008.1"/>
</dbReference>
<dbReference type="InterPro" id="IPR052536">
    <property type="entry name" value="ABC-4_Integral_Memb_Prot"/>
</dbReference>
<evidence type="ECO:0000256" key="2">
    <source>
        <dbReference type="ARBA" id="ARBA00022475"/>
    </source>
</evidence>
<evidence type="ECO:0000313" key="10">
    <source>
        <dbReference type="Proteomes" id="UP000029389"/>
    </source>
</evidence>
<keyword evidence="2" id="KW-1003">Cell membrane</keyword>
<dbReference type="EMBL" id="JMQC01000008">
    <property type="protein sequence ID" value="KFN03584.1"/>
    <property type="molecule type" value="Genomic_DNA"/>
</dbReference>
<keyword evidence="3 6" id="KW-0812">Transmembrane</keyword>
<dbReference type="PATRIC" id="fig|1405.8.peg.696"/>
<gene>
    <name evidence="9" type="ORF">D0U04_23095</name>
    <name evidence="8" type="ORF">DJ93_521</name>
</gene>
<evidence type="ECO:0000259" key="7">
    <source>
        <dbReference type="Pfam" id="PF02687"/>
    </source>
</evidence>
<dbReference type="InterPro" id="IPR003838">
    <property type="entry name" value="ABC3_permease_C"/>
</dbReference>
<evidence type="ECO:0000256" key="1">
    <source>
        <dbReference type="ARBA" id="ARBA00004651"/>
    </source>
</evidence>
<name>A0A090YXC2_9BACI</name>
<evidence type="ECO:0000313" key="8">
    <source>
        <dbReference type="EMBL" id="KFN03584.1"/>
    </source>
</evidence>
<reference evidence="8 10" key="1">
    <citation type="submission" date="2014-04" db="EMBL/GenBank/DDBJ databases">
        <authorList>
            <person name="Bishop-Lilly K.A."/>
            <person name="Broomall S.M."/>
            <person name="Chain P.S."/>
            <person name="Chertkov O."/>
            <person name="Coyne S.R."/>
            <person name="Daligault H.E."/>
            <person name="Davenport K.W."/>
            <person name="Erkkila T."/>
            <person name="Frey K.G."/>
            <person name="Gibbons H.S."/>
            <person name="Gu W."/>
            <person name="Jaissle J."/>
            <person name="Johnson S.L."/>
            <person name="Koroleva G.I."/>
            <person name="Ladner J.T."/>
            <person name="Lo C.-C."/>
            <person name="Minogue T.D."/>
            <person name="Munk C."/>
            <person name="Palacios G.F."/>
            <person name="Redden C.L."/>
            <person name="Rosenzweig C.N."/>
            <person name="Scholz M.B."/>
            <person name="Teshima H."/>
            <person name="Xu Y."/>
        </authorList>
    </citation>
    <scope>NUCLEOTIDE SEQUENCE [LARGE SCALE GENOMIC DNA]</scope>
    <source>
        <strain evidence="8 10">BHP</strain>
    </source>
</reference>
<keyword evidence="11" id="KW-1185">Reference proteome</keyword>
<keyword evidence="4 6" id="KW-1133">Transmembrane helix</keyword>
<evidence type="ECO:0000256" key="4">
    <source>
        <dbReference type="ARBA" id="ARBA00022989"/>
    </source>
</evidence>
<protein>
    <submittedName>
        <fullName evidence="9">ABC transporter permease</fullName>
    </submittedName>
    <submittedName>
        <fullName evidence="8">FtsX-like permease family protein</fullName>
    </submittedName>
</protein>
<sequence>MFLFRLARKNIQNFAVQRLKQFIWVAMSTVVCFFITSVQLNEVVIGKLQHMWLLVEFINYGSIILILICVVVTYKITDSLLQKRKKEFEWYEVTNLHKKQMICLLCQEQLLIYGGALLFGLIHGMLFLKLFTIIVMKAVGIQGVNSAPITTYAITISVFMMITVIGLSMWQCCRFIQGIKGESSYKTKKKA</sequence>
<feature type="transmembrane region" description="Helical" evidence="6">
    <location>
        <begin position="149"/>
        <end position="170"/>
    </location>
</feature>
<feature type="transmembrane region" description="Helical" evidence="6">
    <location>
        <begin position="52"/>
        <end position="76"/>
    </location>
</feature>